<dbReference type="TCDB" id="4.A.6.2.2">
    <property type="family name" value="the pts mannose-fructose-sorbose (man) family"/>
</dbReference>
<keyword evidence="1" id="KW-0472">Membrane</keyword>
<keyword evidence="1" id="KW-0812">Transmembrane</keyword>
<evidence type="ECO:0000256" key="1">
    <source>
        <dbReference type="SAM" id="Phobius"/>
    </source>
</evidence>
<dbReference type="KEGG" id="drt:Dret_1595"/>
<feature type="transmembrane region" description="Helical" evidence="1">
    <location>
        <begin position="198"/>
        <end position="215"/>
    </location>
</feature>
<evidence type="ECO:0000313" key="3">
    <source>
        <dbReference type="Proteomes" id="UP000001052"/>
    </source>
</evidence>
<accession>C8X382</accession>
<feature type="transmembrane region" description="Helical" evidence="1">
    <location>
        <begin position="21"/>
        <end position="42"/>
    </location>
</feature>
<dbReference type="EMBL" id="CP001734">
    <property type="protein sequence ID" value="ACV68879.1"/>
    <property type="molecule type" value="Genomic_DNA"/>
</dbReference>
<dbReference type="STRING" id="485915.Dret_1595"/>
<dbReference type="AlphaFoldDB" id="C8X382"/>
<dbReference type="eggNOG" id="ENOG50347T7">
    <property type="taxonomic scope" value="Bacteria"/>
</dbReference>
<protein>
    <submittedName>
        <fullName evidence="2">Uncharacterized protein</fullName>
    </submittedName>
</protein>
<reference evidence="3" key="1">
    <citation type="submission" date="2009-09" db="EMBL/GenBank/DDBJ databases">
        <title>The complete chromosome of Desulfohalobium retbaense DSM 5692.</title>
        <authorList>
            <consortium name="US DOE Joint Genome Institute (JGI-PGF)"/>
            <person name="Lucas S."/>
            <person name="Copeland A."/>
            <person name="Lapidus A."/>
            <person name="Glavina del Rio T."/>
            <person name="Dalin E."/>
            <person name="Tice H."/>
            <person name="Bruce D."/>
            <person name="Goodwin L."/>
            <person name="Pitluck S."/>
            <person name="Kyrpides N."/>
            <person name="Mavromatis K."/>
            <person name="Ivanova N."/>
            <person name="Mikhailova N."/>
            <person name="Munk A.C."/>
            <person name="Brettin T."/>
            <person name="Detter J.C."/>
            <person name="Han C."/>
            <person name="Tapia R."/>
            <person name="Larimer F."/>
            <person name="Land M."/>
            <person name="Hauser L."/>
            <person name="Markowitz V."/>
            <person name="Cheng J.-F."/>
            <person name="Hugenholtz P."/>
            <person name="Woyke T."/>
            <person name="Wu D."/>
            <person name="Spring S."/>
            <person name="Klenk H.-P."/>
            <person name="Eisen J.A."/>
        </authorList>
    </citation>
    <scope>NUCLEOTIDE SEQUENCE [LARGE SCALE GENOMIC DNA]</scope>
    <source>
        <strain evidence="3">DSM 5692</strain>
    </source>
</reference>
<gene>
    <name evidence="2" type="ordered locus">Dret_1595</name>
</gene>
<proteinExistence type="predicted"/>
<dbReference type="HOGENOM" id="CLU_106627_0_0_7"/>
<keyword evidence="1" id="KW-1133">Transmembrane helix</keyword>
<feature type="transmembrane region" description="Helical" evidence="1">
    <location>
        <begin position="222"/>
        <end position="243"/>
    </location>
</feature>
<name>C8X382_DESRD</name>
<keyword evidence="3" id="KW-1185">Reference proteome</keyword>
<evidence type="ECO:0000313" key="2">
    <source>
        <dbReference type="EMBL" id="ACV68879.1"/>
    </source>
</evidence>
<dbReference type="OrthoDB" id="5470835at2"/>
<sequence length="248" mass="28017">MFRTPRYRSRNYGNFLRLVRFGHEFFFGLISLARFVVNIGFLDRPLSFALLWGLVTGQWELAAGIGVFCELFWLDLFPAGTYIPPHGQLAVVYSLTTAHCLGLYRPWDLLPVLIIALLAARCGARIENWHRGMQNTHYNQLLQSVRQESGLFAPERFVLRSAIQLVLLNGFFFFLITQSSVLGIARLRAWWPVAPFELQWAHVWGVALLGAVAALRTKTAYSLWGVGLALMTIGALFLPAVIFPGQTF</sequence>
<dbReference type="Proteomes" id="UP000001052">
    <property type="component" value="Chromosome"/>
</dbReference>
<organism evidence="2 3">
    <name type="scientific">Desulfohalobium retbaense (strain ATCC 49708 / DSM 5692 / JCM 16813 / HR100)</name>
    <dbReference type="NCBI Taxonomy" id="485915"/>
    <lineage>
        <taxon>Bacteria</taxon>
        <taxon>Pseudomonadati</taxon>
        <taxon>Thermodesulfobacteriota</taxon>
        <taxon>Desulfovibrionia</taxon>
        <taxon>Desulfovibrionales</taxon>
        <taxon>Desulfohalobiaceae</taxon>
        <taxon>Desulfohalobium</taxon>
    </lineage>
</organism>
<reference evidence="2 3" key="2">
    <citation type="journal article" date="2010" name="Stand. Genomic Sci.">
        <title>Complete genome sequence of Desulfohalobium retbaense type strain (HR(100)).</title>
        <authorList>
            <person name="Spring S."/>
            <person name="Nolan M."/>
            <person name="Lapidus A."/>
            <person name="Glavina Del Rio T."/>
            <person name="Copeland A."/>
            <person name="Tice H."/>
            <person name="Cheng J.F."/>
            <person name="Lucas S."/>
            <person name="Land M."/>
            <person name="Chen F."/>
            <person name="Bruce D."/>
            <person name="Goodwin L."/>
            <person name="Pitluck S."/>
            <person name="Ivanova N."/>
            <person name="Mavromatis K."/>
            <person name="Mikhailova N."/>
            <person name="Pati A."/>
            <person name="Chen A."/>
            <person name="Palaniappan K."/>
            <person name="Hauser L."/>
            <person name="Chang Y.J."/>
            <person name="Jeffries C.D."/>
            <person name="Munk C."/>
            <person name="Kiss H."/>
            <person name="Chain P."/>
            <person name="Han C."/>
            <person name="Brettin T."/>
            <person name="Detter J.C."/>
            <person name="Schuler E."/>
            <person name="Goker M."/>
            <person name="Rohde M."/>
            <person name="Bristow J."/>
            <person name="Eisen J.A."/>
            <person name="Markowitz V."/>
            <person name="Hugenholtz P."/>
            <person name="Kyrpides N.C."/>
            <person name="Klenk H.P."/>
        </authorList>
    </citation>
    <scope>NUCLEOTIDE SEQUENCE [LARGE SCALE GENOMIC DNA]</scope>
    <source>
        <strain evidence="2 3">DSM 5692</strain>
    </source>
</reference>
<feature type="transmembrane region" description="Helical" evidence="1">
    <location>
        <begin position="48"/>
        <end position="74"/>
    </location>
</feature>
<feature type="transmembrane region" description="Helical" evidence="1">
    <location>
        <begin position="165"/>
        <end position="186"/>
    </location>
</feature>
<dbReference type="RefSeq" id="WP_015752022.1">
    <property type="nucleotide sequence ID" value="NC_013223.1"/>
</dbReference>